<dbReference type="PANTHER" id="PTHR21310:SF40">
    <property type="entry name" value="AMINOGLYCOSIDE PHOSPHOTRANSFERASE DOMAIN-CONTAINING PROTEIN-RELATED"/>
    <property type="match status" value="1"/>
</dbReference>
<dbReference type="PANTHER" id="PTHR21310">
    <property type="entry name" value="AMINOGLYCOSIDE PHOSPHOTRANSFERASE-RELATED-RELATED"/>
    <property type="match status" value="1"/>
</dbReference>
<evidence type="ECO:0000313" key="2">
    <source>
        <dbReference type="EMBL" id="MDV6230622.1"/>
    </source>
</evidence>
<dbReference type="CDD" id="cd05154">
    <property type="entry name" value="ACAD10_11_N-like"/>
    <property type="match status" value="1"/>
</dbReference>
<dbReference type="EMBL" id="JAWLKE010000003">
    <property type="protein sequence ID" value="MDV6230622.1"/>
    <property type="molecule type" value="Genomic_DNA"/>
</dbReference>
<dbReference type="Gene3D" id="3.30.200.20">
    <property type="entry name" value="Phosphorylase Kinase, domain 1"/>
    <property type="match status" value="1"/>
</dbReference>
<evidence type="ECO:0000313" key="3">
    <source>
        <dbReference type="Proteomes" id="UP001185899"/>
    </source>
</evidence>
<dbReference type="RefSeq" id="WP_317548288.1">
    <property type="nucleotide sequence ID" value="NZ_JAWLKE010000003.1"/>
</dbReference>
<gene>
    <name evidence="2" type="ORF">R3P95_08690</name>
</gene>
<organism evidence="2 3">
    <name type="scientific">Rhodococcus cercidiphylli</name>
    <dbReference type="NCBI Taxonomy" id="489916"/>
    <lineage>
        <taxon>Bacteria</taxon>
        <taxon>Bacillati</taxon>
        <taxon>Actinomycetota</taxon>
        <taxon>Actinomycetes</taxon>
        <taxon>Mycobacteriales</taxon>
        <taxon>Nocardiaceae</taxon>
        <taxon>Rhodococcus</taxon>
    </lineage>
</organism>
<dbReference type="Proteomes" id="UP001185899">
    <property type="component" value="Unassembled WGS sequence"/>
</dbReference>
<keyword evidence="3" id="KW-1185">Reference proteome</keyword>
<dbReference type="InterPro" id="IPR002575">
    <property type="entry name" value="Aminoglycoside_PTrfase"/>
</dbReference>
<proteinExistence type="predicted"/>
<dbReference type="InterPro" id="IPR011009">
    <property type="entry name" value="Kinase-like_dom_sf"/>
</dbReference>
<reference evidence="2 3" key="1">
    <citation type="submission" date="2023-10" db="EMBL/GenBank/DDBJ databases">
        <title>Development of a sustainable strategy for remediation of hydrocarbon-contaminated territories based on the waste exchange concept.</title>
        <authorList>
            <person name="Krivoruchko A."/>
        </authorList>
    </citation>
    <scope>NUCLEOTIDE SEQUENCE [LARGE SCALE GENOMIC DNA]</scope>
    <source>
        <strain evidence="2 3">IEGM 1322</strain>
    </source>
</reference>
<feature type="domain" description="Aminoglycoside phosphotransferase" evidence="1">
    <location>
        <begin position="29"/>
        <end position="251"/>
    </location>
</feature>
<evidence type="ECO:0000259" key="1">
    <source>
        <dbReference type="Pfam" id="PF01636"/>
    </source>
</evidence>
<dbReference type="Gene3D" id="3.90.1200.10">
    <property type="match status" value="1"/>
</dbReference>
<dbReference type="InterPro" id="IPR041726">
    <property type="entry name" value="ACAD10_11_N"/>
</dbReference>
<name>A0ABU4AWL4_9NOCA</name>
<accession>A0ABU4AWL4</accession>
<dbReference type="InterPro" id="IPR051678">
    <property type="entry name" value="AGP_Transferase"/>
</dbReference>
<sequence>MAWDWTSDTTAALATYLDSRGILAGPITTRAIGDGHSNLTFLVSGGGTSVVVRRPPPPPTPPGAHDMVREATLLSALSTTAVPVPDVLAVAQAGDVLDVPLYVMSFSEGPVVTDRTPAPLDTPDQRRSIGHHLVDTLVDLHAVDWRAIGLEKFGRPEGFNVRHLERIKRLVADDDGCAPDGFGGVEDWLTSNVPTESGATLVHCDYRIGNVILAPNEPGRVAAVLDWELATLGDPLLDVGYLLATVPEPGLPTNPTSELALAMLEDGYPSRTQLVERYAHRSGRDVSALSWYTTFALWKLAVLYEYSRRRVLAGVGDPYYTDPVLVQRFLSDARRSAGLTGTNAQ</sequence>
<protein>
    <submittedName>
        <fullName evidence="2">Phosphotransferase family protein</fullName>
    </submittedName>
</protein>
<comment type="caution">
    <text evidence="2">The sequence shown here is derived from an EMBL/GenBank/DDBJ whole genome shotgun (WGS) entry which is preliminary data.</text>
</comment>
<dbReference type="Pfam" id="PF01636">
    <property type="entry name" value="APH"/>
    <property type="match status" value="1"/>
</dbReference>
<dbReference type="SUPFAM" id="SSF56112">
    <property type="entry name" value="Protein kinase-like (PK-like)"/>
    <property type="match status" value="1"/>
</dbReference>